<reference evidence="1" key="1">
    <citation type="submission" date="2022-10" db="EMBL/GenBank/DDBJ databases">
        <title>Cytochrome P450 Catalyzes Benzene Ring Formation in the Biosynthesis of Trialkyl-Substituted Aromatic Polyketides.</title>
        <authorList>
            <person name="Zhao E."/>
            <person name="Ge H."/>
        </authorList>
    </citation>
    <scope>NUCLEOTIDE SEQUENCE</scope>
    <source>
        <strain evidence="1">NA0869</strain>
    </source>
</reference>
<keyword evidence="2" id="KW-1185">Reference proteome</keyword>
<protein>
    <recommendedName>
        <fullName evidence="3">Knr4/Smi1-like domain-containing protein</fullName>
    </recommendedName>
</protein>
<sequence length="157" mass="17076">MTRSDSLAHYIEELRLDGRIDETGLKFGLSADEFEEMGIDPVSGGEVSSIFGHLIHYTQSRFLESILSTQVGLPGWGVYLSPTPYAGCVVPYRLGLRAGSDAWIIVDVRNVEKLWGPGKAHAGPPPWPGGHIEFYSSTPLDRSAVVDYGHLSSCGDL</sequence>
<dbReference type="RefSeq" id="WP_264244437.1">
    <property type="nucleotide sequence ID" value="NZ_CP107567.1"/>
</dbReference>
<dbReference type="EMBL" id="CP107567">
    <property type="protein sequence ID" value="UYQ62701.1"/>
    <property type="molecule type" value="Genomic_DNA"/>
</dbReference>
<organism evidence="1 2">
    <name type="scientific">Streptomyces peucetius</name>
    <dbReference type="NCBI Taxonomy" id="1950"/>
    <lineage>
        <taxon>Bacteria</taxon>
        <taxon>Bacillati</taxon>
        <taxon>Actinomycetota</taxon>
        <taxon>Actinomycetes</taxon>
        <taxon>Kitasatosporales</taxon>
        <taxon>Streptomycetaceae</taxon>
        <taxon>Streptomyces</taxon>
    </lineage>
</organism>
<gene>
    <name evidence="1" type="ORF">OGH68_15230</name>
</gene>
<evidence type="ECO:0000313" key="2">
    <source>
        <dbReference type="Proteomes" id="UP001163878"/>
    </source>
</evidence>
<proteinExistence type="predicted"/>
<evidence type="ECO:0008006" key="3">
    <source>
        <dbReference type="Google" id="ProtNLM"/>
    </source>
</evidence>
<name>A0ABY6I6S3_STRPE</name>
<accession>A0ABY6I6S3</accession>
<evidence type="ECO:0000313" key="1">
    <source>
        <dbReference type="EMBL" id="UYQ62701.1"/>
    </source>
</evidence>
<dbReference type="Proteomes" id="UP001163878">
    <property type="component" value="Chromosome"/>
</dbReference>